<keyword evidence="3" id="KW-1185">Reference proteome</keyword>
<dbReference type="Proteomes" id="UP000039324">
    <property type="component" value="Unassembled WGS sequence"/>
</dbReference>
<sequence length="139" mass="15621">MFVCPGSTLALAKKFLKLSYDVDVSEKTLSGHLGDRVGFRLGDFKSFHIRRNAQETIDKRLDVDDLLNSYLPHFYEEYTPDHCQHLRDVFGCSRLTKDFIENWYGAQTQTSSSGPGDDNDNAPQGPPGEPATDYHPPLA</sequence>
<organism evidence="2 3">
    <name type="scientific">Plasmodiophora brassicae</name>
    <name type="common">Clubroot disease agent</name>
    <dbReference type="NCBI Taxonomy" id="37360"/>
    <lineage>
        <taxon>Eukaryota</taxon>
        <taxon>Sar</taxon>
        <taxon>Rhizaria</taxon>
        <taxon>Endomyxa</taxon>
        <taxon>Phytomyxea</taxon>
        <taxon>Plasmodiophorida</taxon>
        <taxon>Plasmodiophoridae</taxon>
        <taxon>Plasmodiophora</taxon>
    </lineage>
</organism>
<evidence type="ECO:0000313" key="3">
    <source>
        <dbReference type="Proteomes" id="UP000039324"/>
    </source>
</evidence>
<proteinExistence type="predicted"/>
<feature type="region of interest" description="Disordered" evidence="1">
    <location>
        <begin position="106"/>
        <end position="139"/>
    </location>
</feature>
<dbReference type="AlphaFoldDB" id="A0A0G4IZ71"/>
<dbReference type="OrthoDB" id="88881at2759"/>
<name>A0A0G4IZ71_PLABS</name>
<accession>A0A0G4IZ71</accession>
<evidence type="ECO:0000313" key="2">
    <source>
        <dbReference type="EMBL" id="CEP00613.1"/>
    </source>
</evidence>
<reference evidence="2 3" key="1">
    <citation type="submission" date="2015-02" db="EMBL/GenBank/DDBJ databases">
        <authorList>
            <person name="Chooi Y.-H."/>
        </authorList>
    </citation>
    <scope>NUCLEOTIDE SEQUENCE [LARGE SCALE GENOMIC DNA]</scope>
    <source>
        <strain evidence="2">E3</strain>
    </source>
</reference>
<evidence type="ECO:0000256" key="1">
    <source>
        <dbReference type="SAM" id="MobiDB-lite"/>
    </source>
</evidence>
<dbReference type="EMBL" id="CDSF01000101">
    <property type="protein sequence ID" value="CEP00613.1"/>
    <property type="molecule type" value="Genomic_DNA"/>
</dbReference>
<gene>
    <name evidence="2" type="ORF">PBRA_001667</name>
</gene>
<protein>
    <submittedName>
        <fullName evidence="2">Uncharacterized protein</fullName>
    </submittedName>
</protein>